<dbReference type="EMBL" id="AP025591">
    <property type="protein sequence ID" value="BDG02510.1"/>
    <property type="molecule type" value="Genomic_DNA"/>
</dbReference>
<name>A0ABM7WSQ1_9BACT</name>
<dbReference type="Proteomes" id="UP001162891">
    <property type="component" value="Chromosome"/>
</dbReference>
<proteinExistence type="predicted"/>
<evidence type="ECO:0000313" key="2">
    <source>
        <dbReference type="Proteomes" id="UP001162891"/>
    </source>
</evidence>
<accession>A0ABM7WSQ1</accession>
<gene>
    <name evidence="1" type="ORF">AMOR_15060</name>
</gene>
<organism evidence="1 2">
    <name type="scientific">Anaeromyxobacter oryzae</name>
    <dbReference type="NCBI Taxonomy" id="2918170"/>
    <lineage>
        <taxon>Bacteria</taxon>
        <taxon>Pseudomonadati</taxon>
        <taxon>Myxococcota</taxon>
        <taxon>Myxococcia</taxon>
        <taxon>Myxococcales</taxon>
        <taxon>Cystobacterineae</taxon>
        <taxon>Anaeromyxobacteraceae</taxon>
        <taxon>Anaeromyxobacter</taxon>
    </lineage>
</organism>
<sequence length="123" mass="13181">MKLDFIETGAPACPLLRLAYADPATVTQLIQVLRRVGPTPVALDGAAGVEPVSGVRLHVSEGKADLGVRRVENESFSWVMDHEGWLQVIDLLAPFAEPKTSGNGFQYLSQGGVAVIISTDGHW</sequence>
<evidence type="ECO:0000313" key="1">
    <source>
        <dbReference type="EMBL" id="BDG02510.1"/>
    </source>
</evidence>
<keyword evidence="2" id="KW-1185">Reference proteome</keyword>
<protein>
    <submittedName>
        <fullName evidence="1">Uncharacterized protein</fullName>
    </submittedName>
</protein>
<reference evidence="2" key="1">
    <citation type="journal article" date="2022" name="Int. J. Syst. Evol. Microbiol.">
        <title>Anaeromyxobacter oryzae sp. nov., Anaeromyxobacter diazotrophicus sp. nov. and Anaeromyxobacter paludicola sp. nov., isolated from paddy soils.</title>
        <authorList>
            <person name="Itoh H."/>
            <person name="Xu Z."/>
            <person name="Mise K."/>
            <person name="Masuda Y."/>
            <person name="Ushijima N."/>
            <person name="Hayakawa C."/>
            <person name="Shiratori Y."/>
            <person name="Senoo K."/>
        </authorList>
    </citation>
    <scope>NUCLEOTIDE SEQUENCE [LARGE SCALE GENOMIC DNA]</scope>
    <source>
        <strain evidence="2">Red232</strain>
    </source>
</reference>
<dbReference type="RefSeq" id="WP_248360206.1">
    <property type="nucleotide sequence ID" value="NZ_AP025591.1"/>
</dbReference>